<evidence type="ECO:0000256" key="1">
    <source>
        <dbReference type="ARBA" id="ARBA00022670"/>
    </source>
</evidence>
<organism evidence="6 7">
    <name type="scientific">Epibacterium ulvae</name>
    <dbReference type="NCBI Taxonomy" id="1156985"/>
    <lineage>
        <taxon>Bacteria</taxon>
        <taxon>Pseudomonadati</taxon>
        <taxon>Pseudomonadota</taxon>
        <taxon>Alphaproteobacteria</taxon>
        <taxon>Rhodobacterales</taxon>
        <taxon>Roseobacteraceae</taxon>
        <taxon>Epibacterium</taxon>
    </lineage>
</organism>
<dbReference type="AlphaFoldDB" id="A0A1G5Q7G8"/>
<feature type="region of interest" description="Disordered" evidence="4">
    <location>
        <begin position="1"/>
        <end position="42"/>
    </location>
</feature>
<dbReference type="RefSeq" id="WP_090217180.1">
    <property type="nucleotide sequence ID" value="NZ_FMWG01000003.1"/>
</dbReference>
<evidence type="ECO:0000259" key="5">
    <source>
        <dbReference type="Pfam" id="PF03543"/>
    </source>
</evidence>
<gene>
    <name evidence="6" type="ORF">SAMN04488118_103143</name>
</gene>
<dbReference type="Pfam" id="PF03543">
    <property type="entry name" value="Peptidase_C58"/>
    <property type="match status" value="1"/>
</dbReference>
<dbReference type="EMBL" id="FMWG01000003">
    <property type="protein sequence ID" value="SCZ57783.1"/>
    <property type="molecule type" value="Genomic_DNA"/>
</dbReference>
<proteinExistence type="predicted"/>
<keyword evidence="2" id="KW-0378">Hydrolase</keyword>
<evidence type="ECO:0000313" key="7">
    <source>
        <dbReference type="Proteomes" id="UP000198767"/>
    </source>
</evidence>
<keyword evidence="3" id="KW-0788">Thiol protease</keyword>
<evidence type="ECO:0000313" key="6">
    <source>
        <dbReference type="EMBL" id="SCZ57783.1"/>
    </source>
</evidence>
<evidence type="ECO:0000256" key="3">
    <source>
        <dbReference type="ARBA" id="ARBA00022807"/>
    </source>
</evidence>
<sequence>MIDRVSGAVAPAQHEQRIDTPTPTKLAAGPSAKSSTSKVHPTAETQIYAEANSISRNVAPEAALDEEERGSLAKEYAERLDRPRRSKHRLQRMIDRNRLVPKNTVKAVAASSNAETPHLQLAQMKKSGFFDTQREMVKTHAPIPGICLGRSMTFLHEKKHNNKSSLEAAGAQTSLSSAMIQAQSLWAGSAELTQHKEKVNEAPWLPGGIEELWPGVAQSRYEIVQRTMDAQITGASAASGLEVGESSFPVNNFQDALSEVVKTGSSYILHTPNHAMALYKEDDGTYGFYDPNYGVFESKDYQALSLFVETEKAFSYVVSAKMYLREFRGD</sequence>
<keyword evidence="7" id="KW-1185">Reference proteome</keyword>
<evidence type="ECO:0000256" key="2">
    <source>
        <dbReference type="ARBA" id="ARBA00022801"/>
    </source>
</evidence>
<keyword evidence="1" id="KW-0645">Protease</keyword>
<protein>
    <submittedName>
        <fullName evidence="6">Virulence surface antigen</fullName>
    </submittedName>
</protein>
<reference evidence="6 7" key="1">
    <citation type="submission" date="2016-10" db="EMBL/GenBank/DDBJ databases">
        <authorList>
            <person name="de Groot N.N."/>
        </authorList>
    </citation>
    <scope>NUCLEOTIDE SEQUENCE [LARGE SCALE GENOMIC DNA]</scope>
    <source>
        <strain evidence="6 7">U95</strain>
    </source>
</reference>
<dbReference type="InterPro" id="IPR006473">
    <property type="entry name" value="Peptidase_C58_Yopt"/>
</dbReference>
<dbReference type="Proteomes" id="UP000198767">
    <property type="component" value="Unassembled WGS sequence"/>
</dbReference>
<feature type="compositionally biased region" description="Polar residues" evidence="4">
    <location>
        <begin position="32"/>
        <end position="42"/>
    </location>
</feature>
<name>A0A1G5Q7G8_9RHOB</name>
<dbReference type="GO" id="GO:0004197">
    <property type="term" value="F:cysteine-type endopeptidase activity"/>
    <property type="evidence" value="ECO:0007669"/>
    <property type="project" value="InterPro"/>
</dbReference>
<accession>A0A1G5Q7G8</accession>
<evidence type="ECO:0000256" key="4">
    <source>
        <dbReference type="SAM" id="MobiDB-lite"/>
    </source>
</evidence>
<feature type="domain" description="Peptidase C58 YopT-type" evidence="5">
    <location>
        <begin position="244"/>
        <end position="307"/>
    </location>
</feature>
<dbReference type="GO" id="GO:0006508">
    <property type="term" value="P:proteolysis"/>
    <property type="evidence" value="ECO:0007669"/>
    <property type="project" value="UniProtKB-KW"/>
</dbReference>
<dbReference type="Gene3D" id="3.90.70.20">
    <property type="match status" value="1"/>
</dbReference>